<dbReference type="InterPro" id="IPR001667">
    <property type="entry name" value="DDH_dom"/>
</dbReference>
<proteinExistence type="predicted"/>
<dbReference type="InterPro" id="IPR003156">
    <property type="entry name" value="DHHA1_dom"/>
</dbReference>
<dbReference type="PANTHER" id="PTHR47618">
    <property type="entry name" value="BIFUNCTIONAL OLIGORIBONUCLEASE AND PAP PHOSPHATASE NRNA"/>
    <property type="match status" value="1"/>
</dbReference>
<sequence length="335" mass="36336">MSYYPKLAESFSELFASVANDRVLVLGHARPDGDCIGSQLALTRLLRAEGVDAVAYNADPVPEALSFLLGDVGIEKFSREALDGSSLIFVDCADEARIGPKSSKLICGENFLGNIDHHISNTNYAHFNLVESDSAATCEILAGLAFDFGWEVDPVTAQCLLTGIMTDTGRYSYAATSSRVFDLSARLVECGARPVNTAQALYENEPLCRLELLQRFLATLRTESDGKVGTGKLLHKDFLDTGAKYEHTEGFVDYTRSLRGVKVGVYFEERESTVKGSFRAETADYRVDTLAREFGGGGHACAAAFSTDESIEDIEPRVLAAVAERIGKVESDPGE</sequence>
<dbReference type="EMBL" id="JACHVC010000006">
    <property type="protein sequence ID" value="MBC2605119.1"/>
    <property type="molecule type" value="Genomic_DNA"/>
</dbReference>
<organism evidence="3 4">
    <name type="scientific">Pelagicoccus albus</name>
    <dbReference type="NCBI Taxonomy" id="415222"/>
    <lineage>
        <taxon>Bacteria</taxon>
        <taxon>Pseudomonadati</taxon>
        <taxon>Verrucomicrobiota</taxon>
        <taxon>Opitutia</taxon>
        <taxon>Puniceicoccales</taxon>
        <taxon>Pelagicoccaceae</taxon>
        <taxon>Pelagicoccus</taxon>
    </lineage>
</organism>
<evidence type="ECO:0000313" key="3">
    <source>
        <dbReference type="EMBL" id="MBC2605119.1"/>
    </source>
</evidence>
<gene>
    <name evidence="3" type="ORF">H5P27_03595</name>
</gene>
<dbReference type="Gene3D" id="3.90.1640.10">
    <property type="entry name" value="inorganic pyrophosphatase (n-terminal core)"/>
    <property type="match status" value="1"/>
</dbReference>
<dbReference type="AlphaFoldDB" id="A0A7X1E799"/>
<protein>
    <submittedName>
        <fullName evidence="3">DHH family phosphoesterase</fullName>
    </submittedName>
</protein>
<evidence type="ECO:0000313" key="4">
    <source>
        <dbReference type="Proteomes" id="UP000526501"/>
    </source>
</evidence>
<dbReference type="InterPro" id="IPR051319">
    <property type="entry name" value="Oligoribo/pAp-PDE_c-di-AMP_PDE"/>
</dbReference>
<feature type="domain" description="DHHA1" evidence="2">
    <location>
        <begin position="240"/>
        <end position="326"/>
    </location>
</feature>
<evidence type="ECO:0000259" key="2">
    <source>
        <dbReference type="Pfam" id="PF02272"/>
    </source>
</evidence>
<accession>A0A7X1E799</accession>
<dbReference type="SUPFAM" id="SSF64182">
    <property type="entry name" value="DHH phosphoesterases"/>
    <property type="match status" value="1"/>
</dbReference>
<reference evidence="3 4" key="1">
    <citation type="submission" date="2020-07" db="EMBL/GenBank/DDBJ databases">
        <authorList>
            <person name="Feng X."/>
        </authorList>
    </citation>
    <scope>NUCLEOTIDE SEQUENCE [LARGE SCALE GENOMIC DNA]</scope>
    <source>
        <strain evidence="3 4">JCM23202</strain>
    </source>
</reference>
<dbReference type="GO" id="GO:0003676">
    <property type="term" value="F:nucleic acid binding"/>
    <property type="evidence" value="ECO:0007669"/>
    <property type="project" value="InterPro"/>
</dbReference>
<feature type="domain" description="DDH" evidence="1">
    <location>
        <begin position="22"/>
        <end position="164"/>
    </location>
</feature>
<evidence type="ECO:0000259" key="1">
    <source>
        <dbReference type="Pfam" id="PF01368"/>
    </source>
</evidence>
<dbReference type="Proteomes" id="UP000526501">
    <property type="component" value="Unassembled WGS sequence"/>
</dbReference>
<dbReference type="Pfam" id="PF02272">
    <property type="entry name" value="DHHA1"/>
    <property type="match status" value="1"/>
</dbReference>
<comment type="caution">
    <text evidence="3">The sequence shown here is derived from an EMBL/GenBank/DDBJ whole genome shotgun (WGS) entry which is preliminary data.</text>
</comment>
<dbReference type="RefSeq" id="WP_185659012.1">
    <property type="nucleotide sequence ID" value="NZ_CAWPOO010000006.1"/>
</dbReference>
<dbReference type="Gene3D" id="3.10.310.30">
    <property type="match status" value="1"/>
</dbReference>
<dbReference type="InterPro" id="IPR038763">
    <property type="entry name" value="DHH_sf"/>
</dbReference>
<dbReference type="PANTHER" id="PTHR47618:SF1">
    <property type="entry name" value="BIFUNCTIONAL OLIGORIBONUCLEASE AND PAP PHOSPHATASE NRNA"/>
    <property type="match status" value="1"/>
</dbReference>
<keyword evidence="4" id="KW-1185">Reference proteome</keyword>
<name>A0A7X1E799_9BACT</name>
<dbReference type="Pfam" id="PF01368">
    <property type="entry name" value="DHH"/>
    <property type="match status" value="1"/>
</dbReference>